<dbReference type="EMBL" id="PUBV01000004">
    <property type="protein sequence ID" value="PWB08882.1"/>
    <property type="molecule type" value="Genomic_DNA"/>
</dbReference>
<sequence length="282" mass="31287">MKGLLKSSLAVLALGTVAALTSMAPSRQGYKTPALVDTITVSGSYIDRPMKVTVAVPEGYGSDTTRYPVIYLLNGHGGDYRNWPRLVPVDSIATRYGAVVVCPSGFNSWYWDSPVKPGMQMESFFIKELVPAIDSMYRTIPQAQSRAITGFSMGGHGALWLAIRHSDVFAHAGASSGGVDIRPFPKSWGMHGLLGKQSENRERWDRHTVINLVDSLKPGQINIIFDCGTEDFFYKVNCSLDSALNARRIPHIYLTSPGQHNGQYWKRAIYPQLDFFGRVLRR</sequence>
<dbReference type="GeneID" id="93424577"/>
<protein>
    <submittedName>
        <fullName evidence="2">XynC protein</fullName>
    </submittedName>
</protein>
<dbReference type="AlphaFoldDB" id="A0A2V1IXX9"/>
<dbReference type="GO" id="GO:0016747">
    <property type="term" value="F:acyltransferase activity, transferring groups other than amino-acyl groups"/>
    <property type="evidence" value="ECO:0007669"/>
    <property type="project" value="TreeGrafter"/>
</dbReference>
<keyword evidence="3" id="KW-1185">Reference proteome</keyword>
<keyword evidence="1" id="KW-0732">Signal</keyword>
<proteinExistence type="predicted"/>
<reference evidence="3" key="1">
    <citation type="submission" date="2018-02" db="EMBL/GenBank/DDBJ databases">
        <authorList>
            <person name="Clavel T."/>
            <person name="Strowig T."/>
        </authorList>
    </citation>
    <scope>NUCLEOTIDE SEQUENCE [LARGE SCALE GENOMIC DNA]</scope>
    <source>
        <strain evidence="3">DSM 100764</strain>
    </source>
</reference>
<feature type="chain" id="PRO_5016011318" evidence="1">
    <location>
        <begin position="25"/>
        <end position="282"/>
    </location>
</feature>
<dbReference type="RefSeq" id="WP_107035270.1">
    <property type="nucleotide sequence ID" value="NZ_CAOMZA010000016.1"/>
</dbReference>
<evidence type="ECO:0000313" key="2">
    <source>
        <dbReference type="EMBL" id="PWB08882.1"/>
    </source>
</evidence>
<dbReference type="InterPro" id="IPR050583">
    <property type="entry name" value="Mycobacterial_A85_antigen"/>
</dbReference>
<dbReference type="PANTHER" id="PTHR48098">
    <property type="entry name" value="ENTEROCHELIN ESTERASE-RELATED"/>
    <property type="match status" value="1"/>
</dbReference>
<accession>A0A2V1IXX9</accession>
<dbReference type="Proteomes" id="UP000244925">
    <property type="component" value="Unassembled WGS sequence"/>
</dbReference>
<dbReference type="PANTHER" id="PTHR48098:SF1">
    <property type="entry name" value="DIACYLGLYCEROL ACYLTRANSFERASE_MYCOLYLTRANSFERASE AG85A"/>
    <property type="match status" value="1"/>
</dbReference>
<name>A0A2V1IXX9_9BACT</name>
<feature type="signal peptide" evidence="1">
    <location>
        <begin position="1"/>
        <end position="24"/>
    </location>
</feature>
<dbReference type="Pfam" id="PF00756">
    <property type="entry name" value="Esterase"/>
    <property type="match status" value="1"/>
</dbReference>
<comment type="caution">
    <text evidence="2">The sequence shown here is derived from an EMBL/GenBank/DDBJ whole genome shotgun (WGS) entry which is preliminary data.</text>
</comment>
<dbReference type="SUPFAM" id="SSF53474">
    <property type="entry name" value="alpha/beta-Hydrolases"/>
    <property type="match status" value="1"/>
</dbReference>
<dbReference type="Gene3D" id="3.40.50.1820">
    <property type="entry name" value="alpha/beta hydrolase"/>
    <property type="match status" value="1"/>
</dbReference>
<evidence type="ECO:0000256" key="1">
    <source>
        <dbReference type="SAM" id="SignalP"/>
    </source>
</evidence>
<gene>
    <name evidence="2" type="ORF">C5O25_03110</name>
</gene>
<evidence type="ECO:0000313" key="3">
    <source>
        <dbReference type="Proteomes" id="UP000244925"/>
    </source>
</evidence>
<organism evidence="2 3">
    <name type="scientific">Paramuribaculum intestinale</name>
    <dbReference type="NCBI Taxonomy" id="2094151"/>
    <lineage>
        <taxon>Bacteria</taxon>
        <taxon>Pseudomonadati</taxon>
        <taxon>Bacteroidota</taxon>
        <taxon>Bacteroidia</taxon>
        <taxon>Bacteroidales</taxon>
        <taxon>Muribaculaceae</taxon>
        <taxon>Paramuribaculum</taxon>
    </lineage>
</organism>
<dbReference type="InterPro" id="IPR000801">
    <property type="entry name" value="Esterase-like"/>
</dbReference>
<dbReference type="InterPro" id="IPR029058">
    <property type="entry name" value="AB_hydrolase_fold"/>
</dbReference>